<protein>
    <submittedName>
        <fullName evidence="2 3">Uncharacterized protein</fullName>
    </submittedName>
</protein>
<dbReference type="HOGENOM" id="CLU_1118165_0_0_1"/>
<feature type="non-terminal residue" evidence="2">
    <location>
        <position position="1"/>
    </location>
</feature>
<dbReference type="EnsemblProtists" id="EKX31296">
    <property type="protein sequence ID" value="EKX31296"/>
    <property type="gene ID" value="GUITHDRAFT_122502"/>
</dbReference>
<evidence type="ECO:0000313" key="3">
    <source>
        <dbReference type="EnsemblProtists" id="EKX31296"/>
    </source>
</evidence>
<reference evidence="3" key="3">
    <citation type="submission" date="2015-06" db="UniProtKB">
        <authorList>
            <consortium name="EnsemblProtists"/>
        </authorList>
    </citation>
    <scope>IDENTIFICATION</scope>
</reference>
<dbReference type="RefSeq" id="XP_005818276.1">
    <property type="nucleotide sequence ID" value="XM_005818219.1"/>
</dbReference>
<organism evidence="2">
    <name type="scientific">Guillardia theta (strain CCMP2712)</name>
    <name type="common">Cryptophyte</name>
    <dbReference type="NCBI Taxonomy" id="905079"/>
    <lineage>
        <taxon>Eukaryota</taxon>
        <taxon>Cryptophyceae</taxon>
        <taxon>Pyrenomonadales</taxon>
        <taxon>Geminigeraceae</taxon>
        <taxon>Guillardia</taxon>
    </lineage>
</organism>
<evidence type="ECO:0000256" key="1">
    <source>
        <dbReference type="SAM" id="MobiDB-lite"/>
    </source>
</evidence>
<gene>
    <name evidence="2" type="ORF">GUITHDRAFT_122502</name>
</gene>
<proteinExistence type="predicted"/>
<keyword evidence="4" id="KW-1185">Reference proteome</keyword>
<feature type="compositionally biased region" description="Basic residues" evidence="1">
    <location>
        <begin position="42"/>
        <end position="64"/>
    </location>
</feature>
<reference evidence="4" key="2">
    <citation type="submission" date="2012-11" db="EMBL/GenBank/DDBJ databases">
        <authorList>
            <person name="Kuo A."/>
            <person name="Curtis B.A."/>
            <person name="Tanifuji G."/>
            <person name="Burki F."/>
            <person name="Gruber A."/>
            <person name="Irimia M."/>
            <person name="Maruyama S."/>
            <person name="Arias M.C."/>
            <person name="Ball S.G."/>
            <person name="Gile G.H."/>
            <person name="Hirakawa Y."/>
            <person name="Hopkins J.F."/>
            <person name="Rensing S.A."/>
            <person name="Schmutz J."/>
            <person name="Symeonidi A."/>
            <person name="Elias M."/>
            <person name="Eveleigh R.J."/>
            <person name="Herman E.K."/>
            <person name="Klute M.J."/>
            <person name="Nakayama T."/>
            <person name="Obornik M."/>
            <person name="Reyes-Prieto A."/>
            <person name="Armbrust E.V."/>
            <person name="Aves S.J."/>
            <person name="Beiko R.G."/>
            <person name="Coutinho P."/>
            <person name="Dacks J.B."/>
            <person name="Durnford D.G."/>
            <person name="Fast N.M."/>
            <person name="Green B.R."/>
            <person name="Grisdale C."/>
            <person name="Hempe F."/>
            <person name="Henrissat B."/>
            <person name="Hoppner M.P."/>
            <person name="Ishida K.-I."/>
            <person name="Kim E."/>
            <person name="Koreny L."/>
            <person name="Kroth P.G."/>
            <person name="Liu Y."/>
            <person name="Malik S.-B."/>
            <person name="Maier U.G."/>
            <person name="McRose D."/>
            <person name="Mock T."/>
            <person name="Neilson J.A."/>
            <person name="Onodera N.T."/>
            <person name="Poole A.M."/>
            <person name="Pritham E.J."/>
            <person name="Richards T.A."/>
            <person name="Rocap G."/>
            <person name="Roy S.W."/>
            <person name="Sarai C."/>
            <person name="Schaack S."/>
            <person name="Shirato S."/>
            <person name="Slamovits C.H."/>
            <person name="Spencer D.F."/>
            <person name="Suzuki S."/>
            <person name="Worden A.Z."/>
            <person name="Zauner S."/>
            <person name="Barry K."/>
            <person name="Bell C."/>
            <person name="Bharti A.K."/>
            <person name="Crow J.A."/>
            <person name="Grimwood J."/>
            <person name="Kramer R."/>
            <person name="Lindquist E."/>
            <person name="Lucas S."/>
            <person name="Salamov A."/>
            <person name="McFadden G.I."/>
            <person name="Lane C.E."/>
            <person name="Keeling P.J."/>
            <person name="Gray M.W."/>
            <person name="Grigoriev I.V."/>
            <person name="Archibald J.M."/>
        </authorList>
    </citation>
    <scope>NUCLEOTIDE SEQUENCE</scope>
    <source>
        <strain evidence="4">CCMP2712</strain>
    </source>
</reference>
<dbReference type="AlphaFoldDB" id="L1I506"/>
<dbReference type="EMBL" id="JH993308">
    <property type="protein sequence ID" value="EKX31296.1"/>
    <property type="molecule type" value="Genomic_DNA"/>
</dbReference>
<dbReference type="PaxDb" id="55529-EKX31296"/>
<feature type="region of interest" description="Disordered" evidence="1">
    <location>
        <begin position="143"/>
        <end position="222"/>
    </location>
</feature>
<evidence type="ECO:0000313" key="4">
    <source>
        <dbReference type="Proteomes" id="UP000011087"/>
    </source>
</evidence>
<accession>L1I506</accession>
<feature type="compositionally biased region" description="Gly residues" evidence="1">
    <location>
        <begin position="181"/>
        <end position="190"/>
    </location>
</feature>
<feature type="region of interest" description="Disordered" evidence="1">
    <location>
        <begin position="1"/>
        <end position="86"/>
    </location>
</feature>
<name>L1I506_GUITC</name>
<dbReference type="GeneID" id="17288020"/>
<sequence length="249" mass="27823">MVKNEDDYDQKKDDDDDDDKALAHKKGDDDDDDDESEGEKKTGRRERRGRDKRKRDRDKRKKEGKKSSDSSSKKKGDVVDDNILDKCDDPHEVMEVYGWPMPLPDDAGRIRAYNVSAATQEFWETYEEYFKPVTEDAVKSLLKEPDPESDTSFTIPKLGMPWAQRPGKDDVEVKEEAMDVDGGGRGGMAGSGRAAGSKRKASEMSPNVSGGDQQESMETKLQTQKMTMRMLACFLHQDGIPSSADTGGT</sequence>
<feature type="compositionally biased region" description="Basic and acidic residues" evidence="1">
    <location>
        <begin position="65"/>
        <end position="86"/>
    </location>
</feature>
<dbReference type="Proteomes" id="UP000011087">
    <property type="component" value="Unassembled WGS sequence"/>
</dbReference>
<reference evidence="2 4" key="1">
    <citation type="journal article" date="2012" name="Nature">
        <title>Algal genomes reveal evolutionary mosaicism and the fate of nucleomorphs.</title>
        <authorList>
            <consortium name="DOE Joint Genome Institute"/>
            <person name="Curtis B.A."/>
            <person name="Tanifuji G."/>
            <person name="Burki F."/>
            <person name="Gruber A."/>
            <person name="Irimia M."/>
            <person name="Maruyama S."/>
            <person name="Arias M.C."/>
            <person name="Ball S.G."/>
            <person name="Gile G.H."/>
            <person name="Hirakawa Y."/>
            <person name="Hopkins J.F."/>
            <person name="Kuo A."/>
            <person name="Rensing S.A."/>
            <person name="Schmutz J."/>
            <person name="Symeonidi A."/>
            <person name="Elias M."/>
            <person name="Eveleigh R.J."/>
            <person name="Herman E.K."/>
            <person name="Klute M.J."/>
            <person name="Nakayama T."/>
            <person name="Obornik M."/>
            <person name="Reyes-Prieto A."/>
            <person name="Armbrust E.V."/>
            <person name="Aves S.J."/>
            <person name="Beiko R.G."/>
            <person name="Coutinho P."/>
            <person name="Dacks J.B."/>
            <person name="Durnford D.G."/>
            <person name="Fast N.M."/>
            <person name="Green B.R."/>
            <person name="Grisdale C.J."/>
            <person name="Hempel F."/>
            <person name="Henrissat B."/>
            <person name="Hoppner M.P."/>
            <person name="Ishida K."/>
            <person name="Kim E."/>
            <person name="Koreny L."/>
            <person name="Kroth P.G."/>
            <person name="Liu Y."/>
            <person name="Malik S.B."/>
            <person name="Maier U.G."/>
            <person name="McRose D."/>
            <person name="Mock T."/>
            <person name="Neilson J.A."/>
            <person name="Onodera N.T."/>
            <person name="Poole A.M."/>
            <person name="Pritham E.J."/>
            <person name="Richards T.A."/>
            <person name="Rocap G."/>
            <person name="Roy S.W."/>
            <person name="Sarai C."/>
            <person name="Schaack S."/>
            <person name="Shirato S."/>
            <person name="Slamovits C.H."/>
            <person name="Spencer D.F."/>
            <person name="Suzuki S."/>
            <person name="Worden A.Z."/>
            <person name="Zauner S."/>
            <person name="Barry K."/>
            <person name="Bell C."/>
            <person name="Bharti A.K."/>
            <person name="Crow J.A."/>
            <person name="Grimwood J."/>
            <person name="Kramer R."/>
            <person name="Lindquist E."/>
            <person name="Lucas S."/>
            <person name="Salamov A."/>
            <person name="McFadden G.I."/>
            <person name="Lane C.E."/>
            <person name="Keeling P.J."/>
            <person name="Gray M.W."/>
            <person name="Grigoriev I.V."/>
            <person name="Archibald J.M."/>
        </authorList>
    </citation>
    <scope>NUCLEOTIDE SEQUENCE</scope>
    <source>
        <strain evidence="2 4">CCMP2712</strain>
    </source>
</reference>
<feature type="compositionally biased region" description="Basic and acidic residues" evidence="1">
    <location>
        <begin position="166"/>
        <end position="177"/>
    </location>
</feature>
<evidence type="ECO:0000313" key="2">
    <source>
        <dbReference type="EMBL" id="EKX31296.1"/>
    </source>
</evidence>
<feature type="compositionally biased region" description="Polar residues" evidence="1">
    <location>
        <begin position="204"/>
        <end position="222"/>
    </location>
</feature>
<dbReference type="KEGG" id="gtt:GUITHDRAFT_122502"/>